<dbReference type="PhylomeDB" id="E9H0C3"/>
<name>E9H0C3_DAPPU</name>
<keyword evidence="2" id="KW-1185">Reference proteome</keyword>
<evidence type="ECO:0000313" key="2">
    <source>
        <dbReference type="Proteomes" id="UP000000305"/>
    </source>
</evidence>
<dbReference type="GO" id="GO:0031146">
    <property type="term" value="P:SCF-dependent proteasomal ubiquitin-dependent protein catabolic process"/>
    <property type="evidence" value="ECO:0000318"/>
    <property type="project" value="GO_Central"/>
</dbReference>
<dbReference type="SMART" id="SM00367">
    <property type="entry name" value="LRR_CC"/>
    <property type="match status" value="2"/>
</dbReference>
<organism evidence="1 2">
    <name type="scientific">Daphnia pulex</name>
    <name type="common">Water flea</name>
    <dbReference type="NCBI Taxonomy" id="6669"/>
    <lineage>
        <taxon>Eukaryota</taxon>
        <taxon>Metazoa</taxon>
        <taxon>Ecdysozoa</taxon>
        <taxon>Arthropoda</taxon>
        <taxon>Crustacea</taxon>
        <taxon>Branchiopoda</taxon>
        <taxon>Diplostraca</taxon>
        <taxon>Cladocera</taxon>
        <taxon>Anomopoda</taxon>
        <taxon>Daphniidae</taxon>
        <taxon>Daphnia</taxon>
    </lineage>
</organism>
<accession>E9H0C3</accession>
<reference evidence="1 2" key="1">
    <citation type="journal article" date="2011" name="Science">
        <title>The ecoresponsive genome of Daphnia pulex.</title>
        <authorList>
            <person name="Colbourne J.K."/>
            <person name="Pfrender M.E."/>
            <person name="Gilbert D."/>
            <person name="Thomas W.K."/>
            <person name="Tucker A."/>
            <person name="Oakley T.H."/>
            <person name="Tokishita S."/>
            <person name="Aerts A."/>
            <person name="Arnold G.J."/>
            <person name="Basu M.K."/>
            <person name="Bauer D.J."/>
            <person name="Caceres C.E."/>
            <person name="Carmel L."/>
            <person name="Casola C."/>
            <person name="Choi J.H."/>
            <person name="Detter J.C."/>
            <person name="Dong Q."/>
            <person name="Dusheyko S."/>
            <person name="Eads B.D."/>
            <person name="Frohlich T."/>
            <person name="Geiler-Samerotte K.A."/>
            <person name="Gerlach D."/>
            <person name="Hatcher P."/>
            <person name="Jogdeo S."/>
            <person name="Krijgsveld J."/>
            <person name="Kriventseva E.V."/>
            <person name="Kultz D."/>
            <person name="Laforsch C."/>
            <person name="Lindquist E."/>
            <person name="Lopez J."/>
            <person name="Manak J.R."/>
            <person name="Muller J."/>
            <person name="Pangilinan J."/>
            <person name="Patwardhan R.P."/>
            <person name="Pitluck S."/>
            <person name="Pritham E.J."/>
            <person name="Rechtsteiner A."/>
            <person name="Rho M."/>
            <person name="Rogozin I.B."/>
            <person name="Sakarya O."/>
            <person name="Salamov A."/>
            <person name="Schaack S."/>
            <person name="Shapiro H."/>
            <person name="Shiga Y."/>
            <person name="Skalitzky C."/>
            <person name="Smith Z."/>
            <person name="Souvorov A."/>
            <person name="Sung W."/>
            <person name="Tang Z."/>
            <person name="Tsuchiya D."/>
            <person name="Tu H."/>
            <person name="Vos H."/>
            <person name="Wang M."/>
            <person name="Wolf Y.I."/>
            <person name="Yamagata H."/>
            <person name="Yamada T."/>
            <person name="Ye Y."/>
            <person name="Shaw J.R."/>
            <person name="Andrews J."/>
            <person name="Crease T.J."/>
            <person name="Tang H."/>
            <person name="Lucas S.M."/>
            <person name="Robertson H.M."/>
            <person name="Bork P."/>
            <person name="Koonin E.V."/>
            <person name="Zdobnov E.M."/>
            <person name="Grigoriev I.V."/>
            <person name="Lynch M."/>
            <person name="Boore J.L."/>
        </authorList>
    </citation>
    <scope>NUCLEOTIDE SEQUENCE [LARGE SCALE GENOMIC DNA]</scope>
</reference>
<dbReference type="PANTHER" id="PTHR13318">
    <property type="entry name" value="PARTNER OF PAIRED, ISOFORM B-RELATED"/>
    <property type="match status" value="1"/>
</dbReference>
<protein>
    <submittedName>
        <fullName evidence="1">Uncharacterized protein</fullName>
    </submittedName>
</protein>
<dbReference type="OrthoDB" id="6350214at2759"/>
<dbReference type="EMBL" id="GL732580">
    <property type="protein sequence ID" value="EFX74780.1"/>
    <property type="molecule type" value="Genomic_DNA"/>
</dbReference>
<dbReference type="FunFam" id="3.80.10.10:FF:001224">
    <property type="entry name" value="Uncharacterized protein"/>
    <property type="match status" value="1"/>
</dbReference>
<dbReference type="InParanoid" id="E9H0C3"/>
<dbReference type="HOGENOM" id="CLU_033667_1_1_1"/>
<dbReference type="InterPro" id="IPR006553">
    <property type="entry name" value="Leu-rich_rpt_Cys-con_subtyp"/>
</dbReference>
<dbReference type="PANTHER" id="PTHR13318:SF247">
    <property type="entry name" value="GH16156P"/>
    <property type="match status" value="1"/>
</dbReference>
<proteinExistence type="predicted"/>
<dbReference type="KEGG" id="dpx:DAPPUDRAFT_108490"/>
<dbReference type="GO" id="GO:0019005">
    <property type="term" value="C:SCF ubiquitin ligase complex"/>
    <property type="evidence" value="ECO:0000318"/>
    <property type="project" value="GO_Central"/>
</dbReference>
<evidence type="ECO:0000313" key="1">
    <source>
        <dbReference type="EMBL" id="EFX74780.1"/>
    </source>
</evidence>
<dbReference type="AlphaFoldDB" id="E9H0C3"/>
<dbReference type="InterPro" id="IPR032675">
    <property type="entry name" value="LRR_dom_sf"/>
</dbReference>
<sequence>MKLFLSESDIVALMDNELDLENNTNNPFDQLPSNVVDGFLNFTCKSIFVLPSEVYLPWQYLPRAIEYLPLLITPHLTELEIPWKAGGEIHIRKKDAHFILRLASVRSKLKILRMQLKFNYDSTFPFYINLISKFSKLQVLDLSTDDRLSKLPRFPSAQDEFLHLLGQHCTELRELSAEDHPITDAGIRGLCVIGNCRSIRLLNFYGCKAITNQGIKTALDNLPFLKILRNEATIDGLAEIAQNAADQGLPFPKYALPALYIFILKETVYKAGSLEKSVLLCPYITKVDMALMCDGIVKDADLVSLLSLKNLYILKIVQFLPVNFNEVTFRYSGGITFEGGVLPLLKKFGNSLKILELYVFFLDLDILTIMQFCHKLQYLYLYMRSKFDRWPKEEEQKSLNKREIPILKHLEKLMLCSDDSLHSLVPEDIVLTLLSSPLLSFISIKLFNNLTDEIIRKATHVNSFRHLEKLWLFHCNEVTKYGVDLFLQQNNPLKSLKLHRCDKITFEDSIEWEETLTKNNWELELQICHPY</sequence>
<dbReference type="Proteomes" id="UP000000305">
    <property type="component" value="Unassembled WGS sequence"/>
</dbReference>
<dbReference type="SUPFAM" id="SSF52047">
    <property type="entry name" value="RNI-like"/>
    <property type="match status" value="1"/>
</dbReference>
<gene>
    <name evidence="1" type="ORF">DAPPUDRAFT_108490</name>
</gene>
<dbReference type="Gene3D" id="3.80.10.10">
    <property type="entry name" value="Ribonuclease Inhibitor"/>
    <property type="match status" value="2"/>
</dbReference>